<evidence type="ECO:0000256" key="11">
    <source>
        <dbReference type="SAM" id="Phobius"/>
    </source>
</evidence>
<proteinExistence type="inferred from homology"/>
<keyword evidence="5" id="KW-0813">Transport</keyword>
<evidence type="ECO:0000256" key="10">
    <source>
        <dbReference type="ARBA" id="ARBA00024973"/>
    </source>
</evidence>
<keyword evidence="14" id="KW-1185">Reference proteome</keyword>
<reference evidence="13 14" key="1">
    <citation type="submission" date="2016-06" db="EMBL/GenBank/DDBJ databases">
        <title>Four novel species of enterococci isolated from chicken manure.</title>
        <authorList>
            <person name="Van Tyne D."/>
        </authorList>
    </citation>
    <scope>NUCLEOTIDE SEQUENCE [LARGE SCALE GENOMIC DNA]</scope>
    <source>
        <strain evidence="13 14">CU12B</strain>
    </source>
</reference>
<keyword evidence="6" id="KW-1003">Cell membrane</keyword>
<sequence>MFLALKEMRYAKLRYGLIIGMMLLIAYVVFMLSGLATGLAEEFKKGIDDWQAQNIVLSAEANDTLAASQLTIDEMNQVISKEKAPIGLYSGAIKELQQNITVFGTNSDAFLLPKLTEGKLFQKTNEIIISENLAKDTYKIGDKLTIGNYPEELTVVGIFPETYYTVTPVIYTDLATWTKIKFGEQNFASQPINAIVTKEEAQLEKADNTMSILTIDTFIEAIPGYSAQNLTLNAMIYFLFVVAAAVVGIFMYVMTLQKTAIFGVMKAQGIRNSFIAKSLIAQAFIVGVVGVGLAICLAMLTSFVLPEAMPFAIAWSQWGMYSVILIFVAIIGGLFSIQTVAKVDPITAIGG</sequence>
<comment type="function">
    <text evidence="10">Part of the ABC transporter complex hrt involved in hemin import. Responsible for the translocation of the substrate across the membrane.</text>
</comment>
<evidence type="ECO:0000256" key="8">
    <source>
        <dbReference type="ARBA" id="ARBA00022989"/>
    </source>
</evidence>
<feature type="domain" description="ABC3 transporter permease C-terminal" evidence="12">
    <location>
        <begin position="234"/>
        <end position="344"/>
    </location>
</feature>
<protein>
    <recommendedName>
        <fullName evidence="4">Putative hemin transport system permease protein HrtB</fullName>
    </recommendedName>
</protein>
<gene>
    <name evidence="13" type="ORF">BAU17_03825</name>
</gene>
<dbReference type="Pfam" id="PF02687">
    <property type="entry name" value="FtsX"/>
    <property type="match status" value="1"/>
</dbReference>
<keyword evidence="7 11" id="KW-0812">Transmembrane</keyword>
<dbReference type="RefSeq" id="WP_161901898.1">
    <property type="nucleotide sequence ID" value="NZ_MAEL01000035.1"/>
</dbReference>
<comment type="subcellular location">
    <subcellularLocation>
        <location evidence="1">Cell membrane</location>
        <topology evidence="1">Multi-pass membrane protein</topology>
    </subcellularLocation>
</comment>
<comment type="caution">
    <text evidence="13">The sequence shown here is derived from an EMBL/GenBank/DDBJ whole genome shotgun (WGS) entry which is preliminary data.</text>
</comment>
<comment type="similarity">
    <text evidence="2">Belongs to the ABC-4 integral membrane protein family. HrtB subfamily.</text>
</comment>
<feature type="transmembrane region" description="Helical" evidence="11">
    <location>
        <begin position="318"/>
        <end position="337"/>
    </location>
</feature>
<evidence type="ECO:0000256" key="3">
    <source>
        <dbReference type="ARBA" id="ARBA00011131"/>
    </source>
</evidence>
<evidence type="ECO:0000256" key="7">
    <source>
        <dbReference type="ARBA" id="ARBA00022692"/>
    </source>
</evidence>
<accession>A0ABQ6Z002</accession>
<evidence type="ECO:0000313" key="13">
    <source>
        <dbReference type="EMBL" id="KAF1304028.1"/>
    </source>
</evidence>
<evidence type="ECO:0000259" key="12">
    <source>
        <dbReference type="Pfam" id="PF02687"/>
    </source>
</evidence>
<evidence type="ECO:0000256" key="9">
    <source>
        <dbReference type="ARBA" id="ARBA00023136"/>
    </source>
</evidence>
<evidence type="ECO:0000256" key="2">
    <source>
        <dbReference type="ARBA" id="ARBA00008697"/>
    </source>
</evidence>
<dbReference type="InterPro" id="IPR051125">
    <property type="entry name" value="ABC-4/HrtB_transporter"/>
</dbReference>
<feature type="transmembrane region" description="Helical" evidence="11">
    <location>
        <begin position="234"/>
        <end position="253"/>
    </location>
</feature>
<dbReference type="Proteomes" id="UP000782705">
    <property type="component" value="Unassembled WGS sequence"/>
</dbReference>
<organism evidence="13 14">
    <name type="scientific">Candidatus Enterococcus willemsii</name>
    <dbReference type="NCBI Taxonomy" id="1857215"/>
    <lineage>
        <taxon>Bacteria</taxon>
        <taxon>Bacillati</taxon>
        <taxon>Bacillota</taxon>
        <taxon>Bacilli</taxon>
        <taxon>Lactobacillales</taxon>
        <taxon>Enterococcaceae</taxon>
        <taxon>Enterococcus</taxon>
    </lineage>
</organism>
<dbReference type="PANTHER" id="PTHR43738">
    <property type="entry name" value="ABC TRANSPORTER, MEMBRANE PROTEIN"/>
    <property type="match status" value="1"/>
</dbReference>
<evidence type="ECO:0000256" key="4">
    <source>
        <dbReference type="ARBA" id="ARBA00016962"/>
    </source>
</evidence>
<feature type="transmembrane region" description="Helical" evidence="11">
    <location>
        <begin position="274"/>
        <end position="306"/>
    </location>
</feature>
<dbReference type="InterPro" id="IPR003838">
    <property type="entry name" value="ABC3_permease_C"/>
</dbReference>
<name>A0ABQ6Z002_9ENTE</name>
<dbReference type="PANTHER" id="PTHR43738:SF1">
    <property type="entry name" value="HEMIN TRANSPORT SYSTEM PERMEASE PROTEIN HRTB-RELATED"/>
    <property type="match status" value="1"/>
</dbReference>
<dbReference type="EMBL" id="MAEL01000035">
    <property type="protein sequence ID" value="KAF1304028.1"/>
    <property type="molecule type" value="Genomic_DNA"/>
</dbReference>
<comment type="subunit">
    <text evidence="3">The complex is composed of two ATP-binding proteins (HrtA), two transmembrane proteins (HrtB) and a solute-binding protein.</text>
</comment>
<keyword evidence="8 11" id="KW-1133">Transmembrane helix</keyword>
<evidence type="ECO:0000256" key="6">
    <source>
        <dbReference type="ARBA" id="ARBA00022475"/>
    </source>
</evidence>
<evidence type="ECO:0000313" key="14">
    <source>
        <dbReference type="Proteomes" id="UP000782705"/>
    </source>
</evidence>
<keyword evidence="9 11" id="KW-0472">Membrane</keyword>
<evidence type="ECO:0000256" key="1">
    <source>
        <dbReference type="ARBA" id="ARBA00004651"/>
    </source>
</evidence>
<evidence type="ECO:0000256" key="5">
    <source>
        <dbReference type="ARBA" id="ARBA00022448"/>
    </source>
</evidence>